<dbReference type="InterPro" id="IPR011009">
    <property type="entry name" value="Kinase-like_dom_sf"/>
</dbReference>
<proteinExistence type="predicted"/>
<evidence type="ECO:0000256" key="1">
    <source>
        <dbReference type="SAM" id="MobiDB-lite"/>
    </source>
</evidence>
<evidence type="ECO:0000313" key="2">
    <source>
        <dbReference type="EMBL" id="KTD16321.1"/>
    </source>
</evidence>
<dbReference type="AlphaFoldDB" id="A0A0W0V858"/>
<feature type="compositionally biased region" description="Basic and acidic residues" evidence="1">
    <location>
        <begin position="842"/>
        <end position="857"/>
    </location>
</feature>
<dbReference type="InterPro" id="IPR008271">
    <property type="entry name" value="Ser/Thr_kinase_AS"/>
</dbReference>
<feature type="region of interest" description="Disordered" evidence="1">
    <location>
        <begin position="807"/>
        <end position="860"/>
    </location>
</feature>
<keyword evidence="3" id="KW-1185">Reference proteome</keyword>
<comment type="caution">
    <text evidence="2">The sequence shown here is derived from an EMBL/GenBank/DDBJ whole genome shotgun (WGS) entry which is preliminary data.</text>
</comment>
<keyword evidence="2" id="KW-0808">Transferase</keyword>
<keyword evidence="2" id="KW-0418">Kinase</keyword>
<organism evidence="2 3">
    <name type="scientific">Legionella jordanis</name>
    <dbReference type="NCBI Taxonomy" id="456"/>
    <lineage>
        <taxon>Bacteria</taxon>
        <taxon>Pseudomonadati</taxon>
        <taxon>Pseudomonadota</taxon>
        <taxon>Gammaproteobacteria</taxon>
        <taxon>Legionellales</taxon>
        <taxon>Legionellaceae</taxon>
        <taxon>Legionella</taxon>
    </lineage>
</organism>
<gene>
    <name evidence="2" type="ORF">Ljor_0627</name>
</gene>
<evidence type="ECO:0000313" key="3">
    <source>
        <dbReference type="Proteomes" id="UP000055035"/>
    </source>
</evidence>
<protein>
    <submittedName>
        <fullName evidence="2">Protein kinase domain containing protein</fullName>
    </submittedName>
</protein>
<name>A0A0W0V858_9GAMM</name>
<dbReference type="GO" id="GO:0004672">
    <property type="term" value="F:protein kinase activity"/>
    <property type="evidence" value="ECO:0007669"/>
    <property type="project" value="InterPro"/>
</dbReference>
<dbReference type="PROSITE" id="PS00108">
    <property type="entry name" value="PROTEIN_KINASE_ST"/>
    <property type="match status" value="1"/>
</dbReference>
<reference evidence="2 3" key="1">
    <citation type="submission" date="2015-11" db="EMBL/GenBank/DDBJ databases">
        <title>Genomic analysis of 38 Legionella species identifies large and diverse effector repertoires.</title>
        <authorList>
            <person name="Burstein D."/>
            <person name="Amaro F."/>
            <person name="Zusman T."/>
            <person name="Lifshitz Z."/>
            <person name="Cohen O."/>
            <person name="Gilbert J.A."/>
            <person name="Pupko T."/>
            <person name="Shuman H.A."/>
            <person name="Segal G."/>
        </authorList>
    </citation>
    <scope>NUCLEOTIDE SEQUENCE [LARGE SCALE GENOMIC DNA]</scope>
    <source>
        <strain evidence="2 3">BL-540</strain>
    </source>
</reference>
<accession>A0A0W0V858</accession>
<dbReference type="OrthoDB" id="5634485at2"/>
<dbReference type="EMBL" id="LNYJ01000011">
    <property type="protein sequence ID" value="KTD16321.1"/>
    <property type="molecule type" value="Genomic_DNA"/>
</dbReference>
<sequence>MPKLILSKLPNPSSTVASQHYFRKLSLLIDQFNEAEPDGYLQLCLLQQIDAYSRAIIDRSETDFFEPGSKECRNPGFRQDVYKWHYQQESTENESSLHDLLQHFGIHRDASFSLKAAEYSIACARLLKIQSQDNETVHSLHKQLEDRLSLTAAGQDSSEVNGRKPNSIEQFYELMEERFLILQNLLREAHQTDAEEEASRNYNQLLMTHLKMVYLIENSDELRELLENHMAMLSLVQAEMEIRALGMSKGQHFPNQKIGPLNKRQVNNHNYFFNLSAEKEDEITLVIREEDRDNQTLEHRLLSNRVARFFAQDYGNMMRHSENHMGDHYQPIVISQLAKQGNLVQLCKKTPTEQIASEAQIYFSQITEFCQELVALDVFHPDIKLTNFLVENNRILVSDRKALLRGQKANIKDIRTSPLYTPPEIRVCVNNRQGVMRAFKSIDLLPSMSYQIGIALKEFLLKGDSPLNLLSTNLLKAVKHPSDAHLNLIVLSEALTRGIPTQRISLGTCLQMLSSDLLNLPPQQFLAKLNEVEGRDVFAIRNALTDLFHYEAISFGDLEQVLQPYGSSLSLFLDPDVEKVLLRLFKEKPISGQSFSEVGQLIETLQNLVEQNSVEDRCIYAINDALDKAEQCMKAAEATKQDHCLPLQLLKRSINQIQKDYRKYLQIIAVRKLSARIAEKPLCPEDWKSLSSCLNSYLGMDLNRESSRFKEAFTKLKTQSGKLIQKEIDNFNYQQAGFFEKLWSWLRLRPIPNRLTKEEFETNPNLKHCYDFLKSLDQSKLTHLLKDKSTFILSFLEVKENDSADKMKKLNKGSSSPKPKEEDDETATTKIANDEGATVGNKQEDQLKVEEHQKEQSSVEISLEVIAQSSTVSAQPSF</sequence>
<dbReference type="Proteomes" id="UP000055035">
    <property type="component" value="Unassembled WGS sequence"/>
</dbReference>
<dbReference type="SUPFAM" id="SSF56112">
    <property type="entry name" value="Protein kinase-like (PK-like)"/>
    <property type="match status" value="1"/>
</dbReference>
<dbReference type="Gene3D" id="1.10.510.10">
    <property type="entry name" value="Transferase(Phosphotransferase) domain 1"/>
    <property type="match status" value="1"/>
</dbReference>
<dbReference type="RefSeq" id="WP_058470184.1">
    <property type="nucleotide sequence ID" value="NZ_CAAAIC010000004.1"/>
</dbReference>
<dbReference type="PATRIC" id="fig|456.5.peg.663"/>